<dbReference type="SUPFAM" id="SSF56112">
    <property type="entry name" value="Protein kinase-like (PK-like)"/>
    <property type="match status" value="1"/>
</dbReference>
<gene>
    <name evidence="2" type="ORF">FRACYDRAFT_235400</name>
</gene>
<sequence>MTTTTTLLLRKRKQHFNATIVLSLCPPLPDRLMNSYHNYGKHIIPPPSLEALLLSTEDVDRQKLIMRKMKHGTMGDSILKCPSLSLSLPLSLSSCRGILKVYQSNTVYQHVKFCLTLLQDTGIVPRILYSNDTTQTIVEEEKGQYTMRSYYSTKSTSTIFKIPIDFDQQLRRILCILQQHSLIHRDITDANFMIDDETGMISIIDFGDAAYVAAYDEPSANANYYNWRNRQNLWMIWWNNYLETQRMEEFIAIIQSQLRNGLRKQWRPPSSSSLRQQQR</sequence>
<dbReference type="EMBL" id="KV784355">
    <property type="protein sequence ID" value="OEU19353.1"/>
    <property type="molecule type" value="Genomic_DNA"/>
</dbReference>
<dbReference type="Pfam" id="PF01636">
    <property type="entry name" value="APH"/>
    <property type="match status" value="1"/>
</dbReference>
<dbReference type="OrthoDB" id="10536523at2759"/>
<evidence type="ECO:0000259" key="1">
    <source>
        <dbReference type="Pfam" id="PF01636"/>
    </source>
</evidence>
<dbReference type="AlphaFoldDB" id="A0A1E7FNI4"/>
<dbReference type="Proteomes" id="UP000095751">
    <property type="component" value="Unassembled WGS sequence"/>
</dbReference>
<dbReference type="Gene3D" id="1.10.510.10">
    <property type="entry name" value="Transferase(Phosphotransferase) domain 1"/>
    <property type="match status" value="1"/>
</dbReference>
<organism evidence="2 3">
    <name type="scientific">Fragilariopsis cylindrus CCMP1102</name>
    <dbReference type="NCBI Taxonomy" id="635003"/>
    <lineage>
        <taxon>Eukaryota</taxon>
        <taxon>Sar</taxon>
        <taxon>Stramenopiles</taxon>
        <taxon>Ochrophyta</taxon>
        <taxon>Bacillariophyta</taxon>
        <taxon>Bacillariophyceae</taxon>
        <taxon>Bacillariophycidae</taxon>
        <taxon>Bacillariales</taxon>
        <taxon>Bacillariaceae</taxon>
        <taxon>Fragilariopsis</taxon>
    </lineage>
</organism>
<protein>
    <recommendedName>
        <fullName evidence="1">Aminoglycoside phosphotransferase domain-containing protein</fullName>
    </recommendedName>
</protein>
<name>A0A1E7FNI4_9STRA</name>
<keyword evidence="3" id="KW-1185">Reference proteome</keyword>
<proteinExistence type="predicted"/>
<reference evidence="2 3" key="1">
    <citation type="submission" date="2016-09" db="EMBL/GenBank/DDBJ databases">
        <title>Extensive genetic diversity and differential bi-allelic expression allows diatom success in the polar Southern Ocean.</title>
        <authorList>
            <consortium name="DOE Joint Genome Institute"/>
            <person name="Mock T."/>
            <person name="Otillar R.P."/>
            <person name="Strauss J."/>
            <person name="Dupont C."/>
            <person name="Frickenhaus S."/>
            <person name="Maumus F."/>
            <person name="Mcmullan M."/>
            <person name="Sanges R."/>
            <person name="Schmutz J."/>
            <person name="Toseland A."/>
            <person name="Valas R."/>
            <person name="Veluchamy A."/>
            <person name="Ward B.J."/>
            <person name="Allen A."/>
            <person name="Barry K."/>
            <person name="Falciatore A."/>
            <person name="Ferrante M."/>
            <person name="Fortunato A.E."/>
            <person name="Gloeckner G."/>
            <person name="Gruber A."/>
            <person name="Hipkin R."/>
            <person name="Janech M."/>
            <person name="Kroth P."/>
            <person name="Leese F."/>
            <person name="Lindquist E."/>
            <person name="Lyon B.R."/>
            <person name="Martin J."/>
            <person name="Mayer C."/>
            <person name="Parker M."/>
            <person name="Quesneville H."/>
            <person name="Raymond J."/>
            <person name="Uhlig C."/>
            <person name="Valentin K.U."/>
            <person name="Worden A.Z."/>
            <person name="Armbrust E.V."/>
            <person name="Bowler C."/>
            <person name="Green B."/>
            <person name="Moulton V."/>
            <person name="Van Oosterhout C."/>
            <person name="Grigoriev I."/>
        </authorList>
    </citation>
    <scope>NUCLEOTIDE SEQUENCE [LARGE SCALE GENOMIC DNA]</scope>
    <source>
        <strain evidence="2 3">CCMP1102</strain>
    </source>
</reference>
<dbReference type="KEGG" id="fcy:FRACYDRAFT_235400"/>
<dbReference type="InterPro" id="IPR011009">
    <property type="entry name" value="Kinase-like_dom_sf"/>
</dbReference>
<feature type="domain" description="Aminoglycoside phosphotransferase" evidence="1">
    <location>
        <begin position="177"/>
        <end position="211"/>
    </location>
</feature>
<dbReference type="InParanoid" id="A0A1E7FNI4"/>
<evidence type="ECO:0000313" key="2">
    <source>
        <dbReference type="EMBL" id="OEU19353.1"/>
    </source>
</evidence>
<accession>A0A1E7FNI4</accession>
<evidence type="ECO:0000313" key="3">
    <source>
        <dbReference type="Proteomes" id="UP000095751"/>
    </source>
</evidence>
<dbReference type="InterPro" id="IPR002575">
    <property type="entry name" value="Aminoglycoside_PTrfase"/>
</dbReference>